<proteinExistence type="predicted"/>
<feature type="chain" id="PRO_5046439565" evidence="3">
    <location>
        <begin position="25"/>
        <end position="528"/>
    </location>
</feature>
<evidence type="ECO:0000256" key="1">
    <source>
        <dbReference type="ARBA" id="ARBA00004370"/>
    </source>
</evidence>
<evidence type="ECO:0000256" key="3">
    <source>
        <dbReference type="SAM" id="SignalP"/>
    </source>
</evidence>
<evidence type="ECO:0000313" key="6">
    <source>
        <dbReference type="Proteomes" id="UP001596364"/>
    </source>
</evidence>
<reference evidence="6" key="1">
    <citation type="journal article" date="2019" name="Int. J. Syst. Evol. Microbiol.">
        <title>The Global Catalogue of Microorganisms (GCM) 10K type strain sequencing project: providing services to taxonomists for standard genome sequencing and annotation.</title>
        <authorList>
            <consortium name="The Broad Institute Genomics Platform"/>
            <consortium name="The Broad Institute Genome Sequencing Center for Infectious Disease"/>
            <person name="Wu L."/>
            <person name="Ma J."/>
        </authorList>
    </citation>
    <scope>NUCLEOTIDE SEQUENCE [LARGE SCALE GENOMIC DNA]</scope>
    <source>
        <strain evidence="6">CGMCC 1.16031</strain>
    </source>
</reference>
<sequence length="528" mass="58143">MRSSFLLSKVMLIIAIVSGGMASAAAQQENNKDPERLAQRAQQALQQGDQINAQRLYQNALDLAEGNVCQWCNGVRQGLTVMLANHLFEAMNSHHYSQIRAFTAATLAEPTLQRIGLEMYAGYLAAESHFHGSFDLLSASVLEVNEGVVAAEVYVQSANTQMPYRIELSYTDSFPQKITRIRIRAHTDDSQFKVKPTVTEAMAQLAAYVDFLAANDVFSGSVLIAQGDEVLLRKAVGMASKRFNVPVNLDTRFNLGSMNKMFTSVAILQLVESCKLKLTDKLIDILPLKRQDTLLAQVEIQHLLSHTSGVGALNCPVGDDSVSADKSLCLNSLADIELNFTPGTQYRYSNEGMYILGLVLEQLTGQSYYQVVRDNVFAKAGMNLTESLDLQFPVENAAIGYSFDGLHDQWRNNLFIHDKKGGPAGGGYSTVSDLFRFSRALQQYQLLGKSLTQLAMTPKTEFGAQNYGFGFIVWDRKGKPVVGHNGSFPGVSSQMEMYQDTEYTLIVLSNHSFGADPVLAKARQLLGL</sequence>
<feature type="signal peptide" evidence="3">
    <location>
        <begin position="1"/>
        <end position="24"/>
    </location>
</feature>
<keyword evidence="2" id="KW-0472">Membrane</keyword>
<dbReference type="Gene3D" id="3.40.710.10">
    <property type="entry name" value="DD-peptidase/beta-lactamase superfamily"/>
    <property type="match status" value="1"/>
</dbReference>
<dbReference type="RefSeq" id="WP_131257676.1">
    <property type="nucleotide sequence ID" value="NZ_JBHSUS010000001.1"/>
</dbReference>
<keyword evidence="6" id="KW-1185">Reference proteome</keyword>
<dbReference type="EMBL" id="JBHSUS010000001">
    <property type="protein sequence ID" value="MFC6441570.1"/>
    <property type="molecule type" value="Genomic_DNA"/>
</dbReference>
<dbReference type="SUPFAM" id="SSF56601">
    <property type="entry name" value="beta-lactamase/transpeptidase-like"/>
    <property type="match status" value="1"/>
</dbReference>
<dbReference type="EC" id="3.-.-.-" evidence="5"/>
<comment type="caution">
    <text evidence="5">The sequence shown here is derived from an EMBL/GenBank/DDBJ whole genome shotgun (WGS) entry which is preliminary data.</text>
</comment>
<dbReference type="Proteomes" id="UP001596364">
    <property type="component" value="Unassembled WGS sequence"/>
</dbReference>
<name>A0ABW1XNN9_9ALTE</name>
<dbReference type="Pfam" id="PF00144">
    <property type="entry name" value="Beta-lactamase"/>
    <property type="match status" value="1"/>
</dbReference>
<dbReference type="GO" id="GO:0016787">
    <property type="term" value="F:hydrolase activity"/>
    <property type="evidence" value="ECO:0007669"/>
    <property type="project" value="UniProtKB-KW"/>
</dbReference>
<evidence type="ECO:0000259" key="4">
    <source>
        <dbReference type="Pfam" id="PF00144"/>
    </source>
</evidence>
<gene>
    <name evidence="5" type="ORF">ACFP85_15560</name>
</gene>
<protein>
    <submittedName>
        <fullName evidence="5">Serine hydrolase domain-containing protein</fullName>
        <ecNumber evidence="5">3.-.-.-</ecNumber>
    </submittedName>
</protein>
<feature type="domain" description="Beta-lactamase-related" evidence="4">
    <location>
        <begin position="212"/>
        <end position="522"/>
    </location>
</feature>
<dbReference type="InterPro" id="IPR012338">
    <property type="entry name" value="Beta-lactam/transpept-like"/>
</dbReference>
<comment type="subcellular location">
    <subcellularLocation>
        <location evidence="1">Membrane</location>
    </subcellularLocation>
</comment>
<dbReference type="InterPro" id="IPR001466">
    <property type="entry name" value="Beta-lactam-related"/>
</dbReference>
<dbReference type="PANTHER" id="PTHR46825:SF11">
    <property type="entry name" value="PENICILLIN-BINDING PROTEIN 4"/>
    <property type="match status" value="1"/>
</dbReference>
<dbReference type="PANTHER" id="PTHR46825">
    <property type="entry name" value="D-ALANYL-D-ALANINE-CARBOXYPEPTIDASE/ENDOPEPTIDASE AMPH"/>
    <property type="match status" value="1"/>
</dbReference>
<dbReference type="InterPro" id="IPR050491">
    <property type="entry name" value="AmpC-like"/>
</dbReference>
<evidence type="ECO:0000313" key="5">
    <source>
        <dbReference type="EMBL" id="MFC6441570.1"/>
    </source>
</evidence>
<accession>A0ABW1XNN9</accession>
<organism evidence="5 6">
    <name type="scientific">Pseudobowmanella zhangzhouensis</name>
    <dbReference type="NCBI Taxonomy" id="1537679"/>
    <lineage>
        <taxon>Bacteria</taxon>
        <taxon>Pseudomonadati</taxon>
        <taxon>Pseudomonadota</taxon>
        <taxon>Gammaproteobacteria</taxon>
        <taxon>Alteromonadales</taxon>
        <taxon>Alteromonadaceae</taxon>
    </lineage>
</organism>
<keyword evidence="3" id="KW-0732">Signal</keyword>
<keyword evidence="5" id="KW-0378">Hydrolase</keyword>
<evidence type="ECO:0000256" key="2">
    <source>
        <dbReference type="ARBA" id="ARBA00023136"/>
    </source>
</evidence>